<dbReference type="AlphaFoldDB" id="A0A5P0ZGI9"/>
<evidence type="ECO:0000256" key="2">
    <source>
        <dbReference type="SAM" id="MobiDB-lite"/>
    </source>
</evidence>
<comment type="subcellular location">
    <subcellularLocation>
        <location evidence="1">Virion</location>
    </subcellularLocation>
</comment>
<dbReference type="Gene3D" id="3.30.2320.10">
    <property type="entry name" value="hypothetical protein PF0899 domain"/>
    <property type="match status" value="1"/>
</dbReference>
<feature type="region of interest" description="Disordered" evidence="2">
    <location>
        <begin position="74"/>
        <end position="98"/>
    </location>
</feature>
<dbReference type="Proteomes" id="UP000380386">
    <property type="component" value="Unassembled WGS sequence"/>
</dbReference>
<dbReference type="EMBL" id="VDFM01000003">
    <property type="protein sequence ID" value="MQS52166.1"/>
    <property type="molecule type" value="Genomic_DNA"/>
</dbReference>
<reference evidence="4 5" key="1">
    <citation type="journal article" date="2019" name="Syst. Appl. Microbiol.">
        <title>Polyphasic characterization of two novel Lactobacillus spp. isolated from blown salami packages: Description of Lactobacillus halodurans sp. nov. and Lactobacillus salsicarnum sp. nov.</title>
        <authorList>
            <person name="Schuster J.A."/>
            <person name="Klingl A."/>
            <person name="Vogel R.F."/>
            <person name="Ehrmann M.A."/>
        </authorList>
    </citation>
    <scope>NUCLEOTIDE SEQUENCE [LARGE SCALE GENOMIC DNA]</scope>
    <source>
        <strain evidence="4 5">TMW 1.2118</strain>
    </source>
</reference>
<gene>
    <name evidence="4" type="ORF">FHL02_03930</name>
</gene>
<comment type="caution">
    <text evidence="4">The sequence shown here is derived from an EMBL/GenBank/DDBJ whole genome shotgun (WGS) entry which is preliminary data.</text>
</comment>
<dbReference type="OrthoDB" id="85826at2"/>
<accession>A0A5P0ZGI9</accession>
<dbReference type="NCBIfam" id="TIGR01554">
    <property type="entry name" value="major_cap_HK97"/>
    <property type="match status" value="1"/>
</dbReference>
<evidence type="ECO:0000259" key="3">
    <source>
        <dbReference type="Pfam" id="PF05065"/>
    </source>
</evidence>
<evidence type="ECO:0000256" key="1">
    <source>
        <dbReference type="ARBA" id="ARBA00004328"/>
    </source>
</evidence>
<organism evidence="4 5">
    <name type="scientific">Companilactobacillus mishanensis</name>
    <dbReference type="NCBI Taxonomy" id="2486008"/>
    <lineage>
        <taxon>Bacteria</taxon>
        <taxon>Bacillati</taxon>
        <taxon>Bacillota</taxon>
        <taxon>Bacilli</taxon>
        <taxon>Lactobacillales</taxon>
        <taxon>Lactobacillaceae</taxon>
        <taxon>Companilactobacillus</taxon>
    </lineage>
</organism>
<evidence type="ECO:0000313" key="4">
    <source>
        <dbReference type="EMBL" id="MQS52166.1"/>
    </source>
</evidence>
<dbReference type="InterPro" id="IPR054612">
    <property type="entry name" value="Phage_capsid-like_C"/>
</dbReference>
<name>A0A5P0ZGI9_9LACO</name>
<dbReference type="Gene3D" id="3.30.2400.10">
    <property type="entry name" value="Major capsid protein gp5"/>
    <property type="match status" value="1"/>
</dbReference>
<dbReference type="RefSeq" id="WP_153382552.1">
    <property type="nucleotide sequence ID" value="NZ_VDFM01000003.1"/>
</dbReference>
<proteinExistence type="predicted"/>
<evidence type="ECO:0000313" key="5">
    <source>
        <dbReference type="Proteomes" id="UP000380386"/>
    </source>
</evidence>
<sequence>MTLDEKIRSLKETIKNDTERKDKLVKETRALLDGEAPSQDDVNSADEKAKKVKDLTVVIKSNEDTLASYVSVANDDKPAEPAKPAAEPAQPARKLSGKNQELRSAINKYLHSKGQVRDGLTSPDVDVTIPEEIVYSPEAEVKSVTDLSKLVQSFKATTASGKYPILKRATAGLTSVAELAKNPDLAKPEFETINWEVETYRGAIPVSNESIQDSAVDLTAIVAQNAQEQKINTTNAAISKVLQGFTAKAVAGESVDDLKHIINVDLDPAYAKVIIASQSFYNYLDTLKDKNGQYLLQQPIVDGSPARVLGIPVTVVEDTALGKAGEANAFVGDIKRAVLMANRLDVQVRWVDNEIFGQYLQVATRFDVKPADTKAGYFVTYTAAGPKA</sequence>
<feature type="compositionally biased region" description="Low complexity" evidence="2">
    <location>
        <begin position="82"/>
        <end position="92"/>
    </location>
</feature>
<dbReference type="Pfam" id="PF05065">
    <property type="entry name" value="Phage_capsid"/>
    <property type="match status" value="1"/>
</dbReference>
<protein>
    <submittedName>
        <fullName evidence="4">Phage major capsid protein</fullName>
    </submittedName>
</protein>
<feature type="domain" description="Phage capsid-like C-terminal" evidence="3">
    <location>
        <begin position="127"/>
        <end position="375"/>
    </location>
</feature>
<dbReference type="SUPFAM" id="SSF56563">
    <property type="entry name" value="Major capsid protein gp5"/>
    <property type="match status" value="1"/>
</dbReference>
<dbReference type="InterPro" id="IPR024455">
    <property type="entry name" value="Phage_capsid"/>
</dbReference>